<dbReference type="InterPro" id="IPR036034">
    <property type="entry name" value="PDZ_sf"/>
</dbReference>
<dbReference type="OrthoDB" id="43580at2759"/>
<evidence type="ECO:0000259" key="1">
    <source>
        <dbReference type="PROSITE" id="PS50106"/>
    </source>
</evidence>
<keyword evidence="3" id="KW-1185">Reference proteome</keyword>
<proteinExistence type="predicted"/>
<evidence type="ECO:0000313" key="2">
    <source>
        <dbReference type="EMBL" id="VDN22330.1"/>
    </source>
</evidence>
<name>A0A3P7M8B0_DIBLA</name>
<dbReference type="EMBL" id="UYRU01072499">
    <property type="protein sequence ID" value="VDN22330.1"/>
    <property type="molecule type" value="Genomic_DNA"/>
</dbReference>
<sequence>MSGGLIERSGLLNEGDELLSVNGIDLTGKDVDYVSDTLVRSSVSLSLTHKPIA</sequence>
<dbReference type="Gene3D" id="2.30.42.10">
    <property type="match status" value="1"/>
</dbReference>
<dbReference type="Pfam" id="PF00595">
    <property type="entry name" value="PDZ"/>
    <property type="match status" value="1"/>
</dbReference>
<dbReference type="SUPFAM" id="SSF50156">
    <property type="entry name" value="PDZ domain-like"/>
    <property type="match status" value="1"/>
</dbReference>
<gene>
    <name evidence="2" type="ORF">DILT_LOCUS14031</name>
</gene>
<protein>
    <recommendedName>
        <fullName evidence="1">PDZ domain-containing protein</fullName>
    </recommendedName>
</protein>
<accession>A0A3P7M8B0</accession>
<evidence type="ECO:0000313" key="3">
    <source>
        <dbReference type="Proteomes" id="UP000281553"/>
    </source>
</evidence>
<dbReference type="AlphaFoldDB" id="A0A3P7M8B0"/>
<feature type="domain" description="PDZ" evidence="1">
    <location>
        <begin position="1"/>
        <end position="47"/>
    </location>
</feature>
<dbReference type="PROSITE" id="PS50106">
    <property type="entry name" value="PDZ"/>
    <property type="match status" value="1"/>
</dbReference>
<reference evidence="2 3" key="1">
    <citation type="submission" date="2018-11" db="EMBL/GenBank/DDBJ databases">
        <authorList>
            <consortium name="Pathogen Informatics"/>
        </authorList>
    </citation>
    <scope>NUCLEOTIDE SEQUENCE [LARGE SCALE GENOMIC DNA]</scope>
</reference>
<dbReference type="InterPro" id="IPR001478">
    <property type="entry name" value="PDZ"/>
</dbReference>
<dbReference type="Proteomes" id="UP000281553">
    <property type="component" value="Unassembled WGS sequence"/>
</dbReference>
<organism evidence="2 3">
    <name type="scientific">Dibothriocephalus latus</name>
    <name type="common">Fish tapeworm</name>
    <name type="synonym">Diphyllobothrium latum</name>
    <dbReference type="NCBI Taxonomy" id="60516"/>
    <lineage>
        <taxon>Eukaryota</taxon>
        <taxon>Metazoa</taxon>
        <taxon>Spiralia</taxon>
        <taxon>Lophotrochozoa</taxon>
        <taxon>Platyhelminthes</taxon>
        <taxon>Cestoda</taxon>
        <taxon>Eucestoda</taxon>
        <taxon>Diphyllobothriidea</taxon>
        <taxon>Diphyllobothriidae</taxon>
        <taxon>Dibothriocephalus</taxon>
    </lineage>
</organism>